<accession>Q097W1</accession>
<sequence length="788" mass="85509">MNARGCAPPPRDGRPTKRSGRSLGVALPRRRLHLRPQRVDDQVPQRLAAQAHRLQGVAAHQPVLELAQPGRTGGQRHRHPFVQDALDGVLRLRHGFAQQLLVHSFGQQKGPAQHPPQFRRAAALHHLHARPGALHHPPHLGIIRPGAHRQDDVRGLQPSHHPRLHLQLAQHPVQQVPAHRVGVEARGPLGRGGCRRGGLGAGRGQRRHGLGHRLHAHLALVQQPALPSHLLSGEQPVHRLRRVAVHEHLVPAHHLHHQVEGGRGLALAHRLLGVAAARLLVAQRHRVHPTHEVRQGGVEHQVLQRVAVGRRHELHPALGDGPRRRRLRRGANLVDDDGLGHMVLHRLDHHVVLPVRPGHLHAARPADARVGNVPVPANLVGGVHHHHPLAQVIGEHPRHLAQLRRLAHARPAQEQHVAPRANEVLQHVDGAEHRPAHPQREPHHAPLAVADGRDPVERALDASPVVLARRSHLGQHVLQIRLHDERLGQAHGTVDEPGLGRTAQVHHHFQHFGGRQPPHRGLQGGGKHSHQEQEVIIGLGARLGHGVVLGLPWKDVPGPGGLHTPVSGGGRQAWTAPYCPCMRFVPGVPRPFFSSLLLALCFALGAGGCDSGDDSGTPDGGISPDGGTSPDGGAPDGTSEFARDMLTEHNRVRALANPTPSPALPVLTWSEAAASTAQTWANGCRFAHNPNRGNLGENIAAATPGGLNTLGVVRNWAAEASDFDYARNTCNPGKACGHYTQIVWRNTTQVGCALKECTENSPFSGFTRWNFWVCNYSPPGNFVGQRPY</sequence>
<evidence type="ECO:0000313" key="4">
    <source>
        <dbReference type="Proteomes" id="UP000032702"/>
    </source>
</evidence>
<dbReference type="InterPro" id="IPR014044">
    <property type="entry name" value="CAP_dom"/>
</dbReference>
<dbReference type="PATRIC" id="fig|378806.16.peg.7280"/>
<dbReference type="Proteomes" id="UP000032702">
    <property type="component" value="Unassembled WGS sequence"/>
</dbReference>
<dbReference type="AlphaFoldDB" id="Q097W1"/>
<gene>
    <name evidence="3" type="ORF">STIAU_0793</name>
</gene>
<dbReference type="Pfam" id="PF00188">
    <property type="entry name" value="CAP"/>
    <property type="match status" value="1"/>
</dbReference>
<dbReference type="GO" id="GO:0005576">
    <property type="term" value="C:extracellular region"/>
    <property type="evidence" value="ECO:0007669"/>
    <property type="project" value="InterPro"/>
</dbReference>
<evidence type="ECO:0000313" key="3">
    <source>
        <dbReference type="EMBL" id="EAU68003.1"/>
    </source>
</evidence>
<organism evidence="3 4">
    <name type="scientific">Stigmatella aurantiaca (strain DW4/3-1)</name>
    <dbReference type="NCBI Taxonomy" id="378806"/>
    <lineage>
        <taxon>Bacteria</taxon>
        <taxon>Pseudomonadati</taxon>
        <taxon>Myxococcota</taxon>
        <taxon>Myxococcia</taxon>
        <taxon>Myxococcales</taxon>
        <taxon>Cystobacterineae</taxon>
        <taxon>Archangiaceae</taxon>
        <taxon>Stigmatella</taxon>
    </lineage>
</organism>
<reference evidence="3 4" key="1">
    <citation type="submission" date="2006-04" db="EMBL/GenBank/DDBJ databases">
        <authorList>
            <person name="Nierman W.C."/>
        </authorList>
    </citation>
    <scope>NUCLEOTIDE SEQUENCE [LARGE SCALE GENOMIC DNA]</scope>
    <source>
        <strain evidence="3 4">DW4/3-1</strain>
    </source>
</reference>
<feature type="compositionally biased region" description="Low complexity" evidence="1">
    <location>
        <begin position="614"/>
        <end position="637"/>
    </location>
</feature>
<evidence type="ECO:0000259" key="2">
    <source>
        <dbReference type="SMART" id="SM00198"/>
    </source>
</evidence>
<dbReference type="PANTHER" id="PTHR10334">
    <property type="entry name" value="CYSTEINE-RICH SECRETORY PROTEIN-RELATED"/>
    <property type="match status" value="1"/>
</dbReference>
<comment type="caution">
    <text evidence="3">The sequence shown here is derived from an EMBL/GenBank/DDBJ whole genome shotgun (WGS) entry which is preliminary data.</text>
</comment>
<name>Q097W1_STIAD</name>
<feature type="region of interest" description="Disordered" evidence="1">
    <location>
        <begin position="613"/>
        <end position="640"/>
    </location>
</feature>
<evidence type="ECO:0000256" key="1">
    <source>
        <dbReference type="SAM" id="MobiDB-lite"/>
    </source>
</evidence>
<dbReference type="PRINTS" id="PR00837">
    <property type="entry name" value="V5TPXLIKE"/>
</dbReference>
<dbReference type="Gene3D" id="3.40.33.10">
    <property type="entry name" value="CAP"/>
    <property type="match status" value="1"/>
</dbReference>
<dbReference type="SMART" id="SM00198">
    <property type="entry name" value="SCP"/>
    <property type="match status" value="1"/>
</dbReference>
<feature type="domain" description="SCP" evidence="2">
    <location>
        <begin position="640"/>
        <end position="784"/>
    </location>
</feature>
<dbReference type="InterPro" id="IPR018244">
    <property type="entry name" value="Allrgn_V5/Tpx1_CS"/>
</dbReference>
<dbReference type="PROSITE" id="PS01009">
    <property type="entry name" value="CRISP_1"/>
    <property type="match status" value="1"/>
</dbReference>
<dbReference type="InterPro" id="IPR035940">
    <property type="entry name" value="CAP_sf"/>
</dbReference>
<dbReference type="SUPFAM" id="SSF55797">
    <property type="entry name" value="PR-1-like"/>
    <property type="match status" value="1"/>
</dbReference>
<feature type="region of interest" description="Disordered" evidence="1">
    <location>
        <begin position="1"/>
        <end position="23"/>
    </location>
</feature>
<dbReference type="EMBL" id="AAMD01000023">
    <property type="protein sequence ID" value="EAU68003.1"/>
    <property type="molecule type" value="Genomic_DNA"/>
</dbReference>
<proteinExistence type="predicted"/>
<protein>
    <recommendedName>
        <fullName evidence="2">SCP domain-containing protein</fullName>
    </recommendedName>
</protein>
<dbReference type="InterPro" id="IPR001283">
    <property type="entry name" value="CRISP-related"/>
</dbReference>